<keyword evidence="2" id="KW-0812">Transmembrane</keyword>
<dbReference type="Proteomes" id="UP001138961">
    <property type="component" value="Unassembled WGS sequence"/>
</dbReference>
<feature type="compositionally biased region" description="Low complexity" evidence="1">
    <location>
        <begin position="198"/>
        <end position="213"/>
    </location>
</feature>
<organism evidence="3 4">
    <name type="scientific">Loktanella gaetbuli</name>
    <dbReference type="NCBI Taxonomy" id="2881335"/>
    <lineage>
        <taxon>Bacteria</taxon>
        <taxon>Pseudomonadati</taxon>
        <taxon>Pseudomonadota</taxon>
        <taxon>Alphaproteobacteria</taxon>
        <taxon>Rhodobacterales</taxon>
        <taxon>Roseobacteraceae</taxon>
        <taxon>Loktanella</taxon>
    </lineage>
</organism>
<name>A0ABS8BVJ2_9RHOB</name>
<keyword evidence="4" id="KW-1185">Reference proteome</keyword>
<proteinExistence type="predicted"/>
<protein>
    <recommendedName>
        <fullName evidence="5">Type IV pilus biogenesis protein PilP</fullName>
    </recommendedName>
</protein>
<dbReference type="EMBL" id="JAJATZ010000004">
    <property type="protein sequence ID" value="MCB5199743.1"/>
    <property type="molecule type" value="Genomic_DNA"/>
</dbReference>
<evidence type="ECO:0000313" key="3">
    <source>
        <dbReference type="EMBL" id="MCB5199743.1"/>
    </source>
</evidence>
<feature type="compositionally biased region" description="Low complexity" evidence="1">
    <location>
        <begin position="233"/>
        <end position="265"/>
    </location>
</feature>
<feature type="compositionally biased region" description="Low complexity" evidence="1">
    <location>
        <begin position="590"/>
        <end position="606"/>
    </location>
</feature>
<keyword evidence="2" id="KW-1133">Transmembrane helix</keyword>
<reference evidence="3" key="1">
    <citation type="submission" date="2021-10" db="EMBL/GenBank/DDBJ databases">
        <title>Loktanella gaetbuli sp. nov., isolated from a tidal flat.</title>
        <authorList>
            <person name="Park S."/>
            <person name="Yoon J.-H."/>
        </authorList>
    </citation>
    <scope>NUCLEOTIDE SEQUENCE</scope>
    <source>
        <strain evidence="3">TSTF-M6</strain>
    </source>
</reference>
<feature type="region of interest" description="Disordered" evidence="1">
    <location>
        <begin position="644"/>
        <end position="696"/>
    </location>
</feature>
<keyword evidence="2" id="KW-0472">Membrane</keyword>
<sequence length="897" mass="92296">MTPRFALLLSSDGIRLLHRVPEGWNRVGNVPLETDDLPGALAKLRADGLTLEPEGLTTKLVIPEDQIRFMSLEGAQTSVADVRQALDGATPYAVDDLSIDFDRSGGMTHIAAVARETLAEAEAFALDHDFNPVCFVAVPPPGTFVSEVFFGPTQSASGTLAERSSQPVEETGIADLTAKMPGKEAATDTVLPDPPQDPAADTPDAADTTDAPAPETPSDDPPLFTARSRPVSGAMAAAAMPGGAAPGDTTPATAHDPARAAGPAMPVSPAPSEQTDRTEPKQVQKPALTATRATPVAGAPEEPLFTRRKEPPPPIAGKGKAASPTALRAEAPSAPDAVPAMVAAPRAPQAPQPTTKPAQETPDALAGLAPARSGKPRFLGLILTAVLLVVLLIMGFWASTLPDEGIAWLWGDQEEVAAAPATAQETSDETDIAAVAPALQPATPDAIPAPSALTDAPTPELLATPALPVVRAPTSGVLTPAEADRIYAATGVYQRAPRLPVTPRTTIEEAQRPVPVALTGMSWNSAPAMPDPTQTAPDSVIAAQIDPPAADVVFARDLRGRILATPTGTIVPSGAIVYAGAPDIRPQVRPGTPTQTPTSTTVTTDPDAPETVRLIAGTPPVQPRARPADLAPVLTQDPQIAAVPDLRPVVRPGDVAPAQSDEADTSDPATPEVTETDAATPTVITGAPDLRPTLRPASFASRSPVVAVPIDPRVADARPALRPEGLAPAAPEPDPTPDINAIAAAIASAAPQSAFSNRTARAVGIAPRPATRPRNFDQVVARATAAPVQRQTAAVVQRPATTPQVAAPAVVAPTGPVPGGVARAATQENAIRLRDMNLVGVYGRPNARRALVRLGNGRYVKVEVGSALDGGRVTAIGDSALNFVKRGRTYALQLPTG</sequence>
<evidence type="ECO:0000313" key="4">
    <source>
        <dbReference type="Proteomes" id="UP001138961"/>
    </source>
</evidence>
<comment type="caution">
    <text evidence="3">The sequence shown here is derived from an EMBL/GenBank/DDBJ whole genome shotgun (WGS) entry which is preliminary data.</text>
</comment>
<evidence type="ECO:0000256" key="2">
    <source>
        <dbReference type="SAM" id="Phobius"/>
    </source>
</evidence>
<accession>A0ABS8BVJ2</accession>
<evidence type="ECO:0000256" key="1">
    <source>
        <dbReference type="SAM" id="MobiDB-lite"/>
    </source>
</evidence>
<gene>
    <name evidence="3" type="ORF">LGQ03_10870</name>
</gene>
<evidence type="ECO:0008006" key="5">
    <source>
        <dbReference type="Google" id="ProtNLM"/>
    </source>
</evidence>
<dbReference type="RefSeq" id="WP_226748407.1">
    <property type="nucleotide sequence ID" value="NZ_JAJATZ010000004.1"/>
</dbReference>
<feature type="transmembrane region" description="Helical" evidence="2">
    <location>
        <begin position="378"/>
        <end position="398"/>
    </location>
</feature>
<feature type="region of interest" description="Disordered" evidence="1">
    <location>
        <begin position="583"/>
        <end position="607"/>
    </location>
</feature>
<feature type="region of interest" description="Disordered" evidence="1">
    <location>
        <begin position="183"/>
        <end position="334"/>
    </location>
</feature>